<name>A0A0V9UL83_9NOCA</name>
<comment type="caution">
    <text evidence="2">The sequence shown here is derived from an EMBL/GenBank/DDBJ whole genome shotgun (WGS) entry which is preliminary data.</text>
</comment>
<dbReference type="InterPro" id="IPR053182">
    <property type="entry name" value="YobU-like_regulator"/>
</dbReference>
<dbReference type="InterPro" id="IPR029441">
    <property type="entry name" value="Cass2"/>
</dbReference>
<sequence>MSFQIVDRHETLVAGIPVRSPRRALGQLRDPHLEEAWAALLNGETYGPFAATYTDHAEDIDSYYTQTVGFCCSSVDDVPEGYVVSRVPAGTYAKFSAVGSRFTDVFDDLWRQIWDAEAEGEITRAFTGDFETYPHAFGIELYVAIVDPRQEADR</sequence>
<dbReference type="SMART" id="SM00871">
    <property type="entry name" value="AraC_E_bind"/>
    <property type="match status" value="1"/>
</dbReference>
<proteinExistence type="predicted"/>
<dbReference type="PANTHER" id="PTHR36444">
    <property type="entry name" value="TRANSCRIPTIONAL REGULATOR PROTEIN YOBU-RELATED"/>
    <property type="match status" value="1"/>
</dbReference>
<dbReference type="PATRIC" id="fig|1441730.3.peg.2656"/>
<reference evidence="3" key="1">
    <citation type="submission" date="2015-01" db="EMBL/GenBank/DDBJ databases">
        <title>Draft genome sequence of Rhodococcus pyridinivorans strain KG-16, a hydrocarbon-degrading bacterium.</title>
        <authorList>
            <person name="Aggarwal R.K."/>
            <person name="Dawar C."/>
        </authorList>
    </citation>
    <scope>NUCLEOTIDE SEQUENCE [LARGE SCALE GENOMIC DNA]</scope>
    <source>
        <strain evidence="3">KG-16</strain>
    </source>
</reference>
<dbReference type="AlphaFoldDB" id="A0A0V9UL83"/>
<dbReference type="PANTHER" id="PTHR36444:SF2">
    <property type="entry name" value="TRANSCRIPTIONAL REGULATOR PROTEIN YOBU-RELATED"/>
    <property type="match status" value="1"/>
</dbReference>
<organism evidence="2 3">
    <name type="scientific">Rhodococcus pyridinivorans KG-16</name>
    <dbReference type="NCBI Taxonomy" id="1441730"/>
    <lineage>
        <taxon>Bacteria</taxon>
        <taxon>Bacillati</taxon>
        <taxon>Actinomycetota</taxon>
        <taxon>Actinomycetes</taxon>
        <taxon>Mycobacteriales</taxon>
        <taxon>Nocardiaceae</taxon>
        <taxon>Rhodococcus</taxon>
    </lineage>
</organism>
<dbReference type="SUPFAM" id="SSF55136">
    <property type="entry name" value="Probable bacterial effector-binding domain"/>
    <property type="match status" value="1"/>
</dbReference>
<dbReference type="InterPro" id="IPR011256">
    <property type="entry name" value="Reg_factor_effector_dom_sf"/>
</dbReference>
<evidence type="ECO:0000313" key="2">
    <source>
        <dbReference type="EMBL" id="KSZ58738.1"/>
    </source>
</evidence>
<dbReference type="Gene3D" id="3.20.80.10">
    <property type="entry name" value="Regulatory factor, effector binding domain"/>
    <property type="match status" value="1"/>
</dbReference>
<dbReference type="InterPro" id="IPR010499">
    <property type="entry name" value="AraC_E-bd"/>
</dbReference>
<protein>
    <submittedName>
        <fullName evidence="2">AraC family transcriptional regulator</fullName>
    </submittedName>
</protein>
<reference evidence="2 3" key="2">
    <citation type="journal article" date="2016" name="Genome Announc.">
        <title>Draft Genome Sequence of a Versatile Hydrocarbon-Degrading Bacterium, Rhodococcus pyridinivorans Strain KG-16, Collected from Oil Fields in India.</title>
        <authorList>
            <person name="Aggarwal R.K."/>
            <person name="Dawar C."/>
            <person name="Phanindranath R."/>
            <person name="Mutnuri L."/>
            <person name="Dayal A.M."/>
        </authorList>
    </citation>
    <scope>NUCLEOTIDE SEQUENCE [LARGE SCALE GENOMIC DNA]</scope>
    <source>
        <strain evidence="2 3">KG-16</strain>
    </source>
</reference>
<dbReference type="Pfam" id="PF14526">
    <property type="entry name" value="Cass2"/>
    <property type="match status" value="1"/>
</dbReference>
<dbReference type="EMBL" id="AZXY01000005">
    <property type="protein sequence ID" value="KSZ58738.1"/>
    <property type="molecule type" value="Genomic_DNA"/>
</dbReference>
<dbReference type="RefSeq" id="WP_060652178.1">
    <property type="nucleotide sequence ID" value="NZ_AZXY01000005.1"/>
</dbReference>
<gene>
    <name evidence="2" type="ORF">Z045_12785</name>
</gene>
<evidence type="ECO:0000259" key="1">
    <source>
        <dbReference type="SMART" id="SM00871"/>
    </source>
</evidence>
<accession>A0A0V9UL83</accession>
<dbReference type="Proteomes" id="UP000053060">
    <property type="component" value="Unassembled WGS sequence"/>
</dbReference>
<feature type="domain" description="AraC effector-binding" evidence="1">
    <location>
        <begin position="1"/>
        <end position="146"/>
    </location>
</feature>
<evidence type="ECO:0000313" key="3">
    <source>
        <dbReference type="Proteomes" id="UP000053060"/>
    </source>
</evidence>